<feature type="transmembrane region" description="Helical" evidence="2">
    <location>
        <begin position="17"/>
        <end position="35"/>
    </location>
</feature>
<keyword evidence="2" id="KW-1133">Transmembrane helix</keyword>
<protein>
    <submittedName>
        <fullName evidence="3">Uncharacterized protein</fullName>
    </submittedName>
</protein>
<dbReference type="AlphaFoldDB" id="B6G1P1"/>
<reference evidence="3 4" key="1">
    <citation type="submission" date="2008-09" db="EMBL/GenBank/DDBJ databases">
        <authorList>
            <person name="Fulton L."/>
            <person name="Clifton S."/>
            <person name="Fulton B."/>
            <person name="Xu J."/>
            <person name="Minx P."/>
            <person name="Pepin K.H."/>
            <person name="Johnson M."/>
            <person name="Thiruvilangam P."/>
            <person name="Bhonagiri V."/>
            <person name="Nash W.E."/>
            <person name="Mardis E.R."/>
            <person name="Wilson R.K."/>
        </authorList>
    </citation>
    <scope>NUCLEOTIDE SEQUENCE [LARGE SCALE GENOMIC DNA]</scope>
    <source>
        <strain evidence="3 4">DSM 13275</strain>
    </source>
</reference>
<comment type="caution">
    <text evidence="3">The sequence shown here is derived from an EMBL/GenBank/DDBJ whole genome shotgun (WGS) entry which is preliminary data.</text>
</comment>
<accession>B6G1P1</accession>
<dbReference type="HOGENOM" id="CLU_1793109_0_0_9"/>
<reference evidence="3 4" key="2">
    <citation type="submission" date="2008-10" db="EMBL/GenBank/DDBJ databases">
        <title>Draft genome sequence of Clostridium hiranonis (DSM 13275).</title>
        <authorList>
            <person name="Sudarsanam P."/>
            <person name="Ley R."/>
            <person name="Guruge J."/>
            <person name="Turnbaugh P.J."/>
            <person name="Mahowald M."/>
            <person name="Liep D."/>
            <person name="Gordon J."/>
        </authorList>
    </citation>
    <scope>NUCLEOTIDE SEQUENCE [LARGE SCALE GENOMIC DNA]</scope>
    <source>
        <strain evidence="3 4">DSM 13275</strain>
    </source>
</reference>
<dbReference type="Proteomes" id="UP000003178">
    <property type="component" value="Unassembled WGS sequence"/>
</dbReference>
<proteinExistence type="predicted"/>
<feature type="transmembrane region" description="Helical" evidence="2">
    <location>
        <begin position="84"/>
        <end position="114"/>
    </location>
</feature>
<evidence type="ECO:0000313" key="3">
    <source>
        <dbReference type="EMBL" id="EEA84294.1"/>
    </source>
</evidence>
<feature type="compositionally biased region" description="Basic residues" evidence="1">
    <location>
        <begin position="128"/>
        <end position="144"/>
    </location>
</feature>
<dbReference type="EMBL" id="ABWP01000076">
    <property type="protein sequence ID" value="EEA84294.1"/>
    <property type="molecule type" value="Genomic_DNA"/>
</dbReference>
<feature type="transmembrane region" description="Helical" evidence="2">
    <location>
        <begin position="47"/>
        <end position="64"/>
    </location>
</feature>
<evidence type="ECO:0000256" key="2">
    <source>
        <dbReference type="SAM" id="Phobius"/>
    </source>
</evidence>
<feature type="region of interest" description="Disordered" evidence="1">
    <location>
        <begin position="121"/>
        <end position="144"/>
    </location>
</feature>
<evidence type="ECO:0000313" key="4">
    <source>
        <dbReference type="Proteomes" id="UP000003178"/>
    </source>
</evidence>
<gene>
    <name evidence="3" type="ORF">CLOHIR_02048</name>
</gene>
<organism evidence="3 4">
    <name type="scientific">Peptacetobacter hiranonis (strain DSM 13275 / JCM 10541 / KCTC 15199 / TO-931)</name>
    <name type="common">Clostridium hiranonis</name>
    <dbReference type="NCBI Taxonomy" id="500633"/>
    <lineage>
        <taxon>Bacteria</taxon>
        <taxon>Bacillati</taxon>
        <taxon>Bacillota</taxon>
        <taxon>Clostridia</taxon>
        <taxon>Peptostreptococcales</taxon>
        <taxon>Peptostreptococcaceae</taxon>
        <taxon>Peptacetobacter</taxon>
    </lineage>
</organism>
<dbReference type="RefSeq" id="WP_006440910.1">
    <property type="nucleotide sequence ID" value="NZ_DS995359.1"/>
</dbReference>
<keyword evidence="4" id="KW-1185">Reference proteome</keyword>
<keyword evidence="2" id="KW-0812">Transmembrane</keyword>
<sequence length="144" mass="15946">MEEKKGFSINWVETGKLFLAALVIFTLKHFVVNFAGVEFRNNETTSMGGVLLGLVFVAMVLEYWKGFHIIGKGDGKGASIIAGIGAGIFASSIMNFFITVVVAAIVFGILDYFLSGKREKERLEREARKPKHDGKKKTSKKKKK</sequence>
<evidence type="ECO:0000256" key="1">
    <source>
        <dbReference type="SAM" id="MobiDB-lite"/>
    </source>
</evidence>
<name>B6G1P1_PEPHT</name>
<keyword evidence="2" id="KW-0472">Membrane</keyword>